<sequence>LAGPEFLPGSYIIRVSEKNKGEFNFNSPGLLLSLSLKKQETHAPRINRFLISRENKQYIIEKGNFKFDMLTDLVEHYSGRCNKSNIVLTFSVKREASAIRWDFPETSIKKEELLGEGQFGKVHKGVLKHYLEPEPVALKSPKNMTREEFLK</sequence>
<name>A0AAN5CVN2_9BILA</name>
<dbReference type="PROSITE" id="PS50001">
    <property type="entry name" value="SH2"/>
    <property type="match status" value="1"/>
</dbReference>
<evidence type="ECO:0000256" key="1">
    <source>
        <dbReference type="ARBA" id="ARBA00022741"/>
    </source>
</evidence>
<gene>
    <name evidence="6" type="ORF">PMAYCL1PPCAC_21701</name>
</gene>
<evidence type="ECO:0000313" key="6">
    <source>
        <dbReference type="EMBL" id="GMR51506.1"/>
    </source>
</evidence>
<protein>
    <recommendedName>
        <fullName evidence="5">SH2 domain-containing protein</fullName>
    </recommendedName>
</protein>
<keyword evidence="3" id="KW-0727">SH2 domain</keyword>
<dbReference type="PANTHER" id="PTHR24418">
    <property type="entry name" value="TYROSINE-PROTEIN KINASE"/>
    <property type="match status" value="1"/>
</dbReference>
<feature type="binding site" evidence="4">
    <location>
        <position position="139"/>
    </location>
    <ligand>
        <name>ATP</name>
        <dbReference type="ChEBI" id="CHEBI:30616"/>
    </ligand>
</feature>
<evidence type="ECO:0000256" key="3">
    <source>
        <dbReference type="PROSITE-ProRule" id="PRU00191"/>
    </source>
</evidence>
<evidence type="ECO:0000313" key="7">
    <source>
        <dbReference type="Proteomes" id="UP001328107"/>
    </source>
</evidence>
<dbReference type="AlphaFoldDB" id="A0AAN5CVN2"/>
<dbReference type="InterPro" id="IPR000980">
    <property type="entry name" value="SH2"/>
</dbReference>
<evidence type="ECO:0000259" key="5">
    <source>
        <dbReference type="PROSITE" id="PS50001"/>
    </source>
</evidence>
<evidence type="ECO:0000256" key="2">
    <source>
        <dbReference type="ARBA" id="ARBA00022840"/>
    </source>
</evidence>
<feature type="domain" description="SH2" evidence="5">
    <location>
        <begin position="1"/>
        <end position="78"/>
    </location>
</feature>
<dbReference type="Gene3D" id="3.30.200.20">
    <property type="entry name" value="Phosphorylase Kinase, domain 1"/>
    <property type="match status" value="1"/>
</dbReference>
<proteinExistence type="predicted"/>
<dbReference type="Pfam" id="PF00017">
    <property type="entry name" value="SH2"/>
    <property type="match status" value="1"/>
</dbReference>
<dbReference type="EMBL" id="BTRK01000005">
    <property type="protein sequence ID" value="GMR51506.1"/>
    <property type="molecule type" value="Genomic_DNA"/>
</dbReference>
<dbReference type="InterPro" id="IPR017441">
    <property type="entry name" value="Protein_kinase_ATP_BS"/>
</dbReference>
<accession>A0AAN5CVN2</accession>
<dbReference type="GO" id="GO:0005524">
    <property type="term" value="F:ATP binding"/>
    <property type="evidence" value="ECO:0007669"/>
    <property type="project" value="UniProtKB-UniRule"/>
</dbReference>
<feature type="non-terminal residue" evidence="6">
    <location>
        <position position="1"/>
    </location>
</feature>
<comment type="caution">
    <text evidence="6">The sequence shown here is derived from an EMBL/GenBank/DDBJ whole genome shotgun (WGS) entry which is preliminary data.</text>
</comment>
<keyword evidence="1 4" id="KW-0547">Nucleotide-binding</keyword>
<dbReference type="InterPro" id="IPR050198">
    <property type="entry name" value="Non-receptor_tyrosine_kinases"/>
</dbReference>
<evidence type="ECO:0000256" key="4">
    <source>
        <dbReference type="PROSITE-ProRule" id="PRU10141"/>
    </source>
</evidence>
<dbReference type="Gene3D" id="3.30.505.10">
    <property type="entry name" value="SH2 domain"/>
    <property type="match status" value="1"/>
</dbReference>
<reference evidence="7" key="1">
    <citation type="submission" date="2022-10" db="EMBL/GenBank/DDBJ databases">
        <title>Genome assembly of Pristionchus species.</title>
        <authorList>
            <person name="Yoshida K."/>
            <person name="Sommer R.J."/>
        </authorList>
    </citation>
    <scope>NUCLEOTIDE SEQUENCE [LARGE SCALE GENOMIC DNA]</scope>
    <source>
        <strain evidence="7">RS5460</strain>
    </source>
</reference>
<dbReference type="InterPro" id="IPR036860">
    <property type="entry name" value="SH2_dom_sf"/>
</dbReference>
<keyword evidence="2 4" id="KW-0067">ATP-binding</keyword>
<organism evidence="6 7">
    <name type="scientific">Pristionchus mayeri</name>
    <dbReference type="NCBI Taxonomy" id="1317129"/>
    <lineage>
        <taxon>Eukaryota</taxon>
        <taxon>Metazoa</taxon>
        <taxon>Ecdysozoa</taxon>
        <taxon>Nematoda</taxon>
        <taxon>Chromadorea</taxon>
        <taxon>Rhabditida</taxon>
        <taxon>Rhabditina</taxon>
        <taxon>Diplogasteromorpha</taxon>
        <taxon>Diplogasteroidea</taxon>
        <taxon>Neodiplogasteridae</taxon>
        <taxon>Pristionchus</taxon>
    </lineage>
</organism>
<dbReference type="PROSITE" id="PS00107">
    <property type="entry name" value="PROTEIN_KINASE_ATP"/>
    <property type="match status" value="1"/>
</dbReference>
<dbReference type="Proteomes" id="UP001328107">
    <property type="component" value="Unassembled WGS sequence"/>
</dbReference>
<dbReference type="SUPFAM" id="SSF55550">
    <property type="entry name" value="SH2 domain"/>
    <property type="match status" value="1"/>
</dbReference>
<keyword evidence="7" id="KW-1185">Reference proteome</keyword>